<dbReference type="Proteomes" id="UP001180845">
    <property type="component" value="Unassembled WGS sequence"/>
</dbReference>
<accession>A0AAE4CNK1</accession>
<proteinExistence type="predicted"/>
<dbReference type="Pfam" id="PF03602">
    <property type="entry name" value="Cons_hypoth95"/>
    <property type="match status" value="1"/>
</dbReference>
<evidence type="ECO:0000256" key="2">
    <source>
        <dbReference type="ARBA" id="ARBA00022679"/>
    </source>
</evidence>
<dbReference type="PANTHER" id="PTHR43542">
    <property type="entry name" value="METHYLTRANSFERASE"/>
    <property type="match status" value="1"/>
</dbReference>
<dbReference type="Gene3D" id="3.40.50.150">
    <property type="entry name" value="Vaccinia Virus protein VP39"/>
    <property type="match status" value="1"/>
</dbReference>
<dbReference type="EMBL" id="JAVDXW010000001">
    <property type="protein sequence ID" value="MDR7300748.1"/>
    <property type="molecule type" value="Genomic_DNA"/>
</dbReference>
<dbReference type="InterPro" id="IPR029063">
    <property type="entry name" value="SAM-dependent_MTases_sf"/>
</dbReference>
<gene>
    <name evidence="3" type="ORF">JOF55_000929</name>
</gene>
<dbReference type="GO" id="GO:0052913">
    <property type="term" value="F:16S rRNA (guanine(966)-N(2))-methyltransferase activity"/>
    <property type="evidence" value="ECO:0007669"/>
    <property type="project" value="UniProtKB-EC"/>
</dbReference>
<reference evidence="3" key="1">
    <citation type="submission" date="2023-07" db="EMBL/GenBank/DDBJ databases">
        <title>Sequencing the genomes of 1000 actinobacteria strains.</title>
        <authorList>
            <person name="Klenk H.-P."/>
        </authorList>
    </citation>
    <scope>NUCLEOTIDE SEQUENCE</scope>
    <source>
        <strain evidence="3">DSM 45977</strain>
    </source>
</reference>
<comment type="caution">
    <text evidence="3">The sequence shown here is derived from an EMBL/GenBank/DDBJ whole genome shotgun (WGS) entry which is preliminary data.</text>
</comment>
<dbReference type="PIRSF" id="PIRSF004553">
    <property type="entry name" value="CHP00095"/>
    <property type="match status" value="1"/>
</dbReference>
<dbReference type="EC" id="2.1.1.171" evidence="3"/>
<evidence type="ECO:0000256" key="1">
    <source>
        <dbReference type="ARBA" id="ARBA00022603"/>
    </source>
</evidence>
<dbReference type="InterPro" id="IPR004398">
    <property type="entry name" value="RNA_MeTrfase_RsmD"/>
</dbReference>
<dbReference type="GO" id="GO:0003676">
    <property type="term" value="F:nucleic acid binding"/>
    <property type="evidence" value="ECO:0007669"/>
    <property type="project" value="InterPro"/>
</dbReference>
<keyword evidence="4" id="KW-1185">Reference proteome</keyword>
<protein>
    <submittedName>
        <fullName evidence="3">16S rRNA (Guanine966-N2)-methyltransferase</fullName>
        <ecNumber evidence="3">2.1.1.171</ecNumber>
    </submittedName>
</protein>
<dbReference type="SUPFAM" id="SSF53335">
    <property type="entry name" value="S-adenosyl-L-methionine-dependent methyltransferases"/>
    <property type="match status" value="1"/>
</dbReference>
<dbReference type="InterPro" id="IPR002052">
    <property type="entry name" value="DNA_methylase_N6_adenine_CS"/>
</dbReference>
<dbReference type="AlphaFoldDB" id="A0AAE4CNK1"/>
<sequence length="209" mass="22908">MPRKPCTAGWDDGRVMRIVAGSAGGRRIEVPPRGTRPTRERVRESLFSALESALDLSGLRVLDLYAGSGALGLEALSRGAAQATFVESDRRAARLLRRNAEKLGLRHVRIEQTTVAAALAARPREPYDLVLIDPPYAVDSAQLNQEYGLLVTHGWTAPESLVIVERPVQSDEPRWPEPLVVSRHKNYGDTVVYWAVHAGPDAALDDAIE</sequence>
<evidence type="ECO:0000313" key="3">
    <source>
        <dbReference type="EMBL" id="MDR7300748.1"/>
    </source>
</evidence>
<keyword evidence="1 3" id="KW-0489">Methyltransferase</keyword>
<dbReference type="PANTHER" id="PTHR43542:SF1">
    <property type="entry name" value="METHYLTRANSFERASE"/>
    <property type="match status" value="1"/>
</dbReference>
<keyword evidence="2 3" id="KW-0808">Transferase</keyword>
<evidence type="ECO:0000313" key="4">
    <source>
        <dbReference type="Proteomes" id="UP001180845"/>
    </source>
</evidence>
<dbReference type="PROSITE" id="PS00092">
    <property type="entry name" value="N6_MTASE"/>
    <property type="match status" value="1"/>
</dbReference>
<organism evidence="3 4">
    <name type="scientific">Haloactinomyces albus</name>
    <dbReference type="NCBI Taxonomy" id="1352928"/>
    <lineage>
        <taxon>Bacteria</taxon>
        <taxon>Bacillati</taxon>
        <taxon>Actinomycetota</taxon>
        <taxon>Actinomycetes</taxon>
        <taxon>Actinopolysporales</taxon>
        <taxon>Actinopolysporaceae</taxon>
        <taxon>Haloactinomyces</taxon>
    </lineage>
</organism>
<dbReference type="NCBIfam" id="TIGR00095">
    <property type="entry name" value="16S rRNA (guanine(966)-N(2))-methyltransferase RsmD"/>
    <property type="match status" value="1"/>
</dbReference>
<dbReference type="CDD" id="cd02440">
    <property type="entry name" value="AdoMet_MTases"/>
    <property type="match status" value="1"/>
</dbReference>
<name>A0AAE4CNK1_9ACTN</name>